<comment type="caution">
    <text evidence="1">The sequence shown here is derived from an EMBL/GenBank/DDBJ whole genome shotgun (WGS) entry which is preliminary data.</text>
</comment>
<dbReference type="EMBL" id="AKWR02000003">
    <property type="protein sequence ID" value="EMJ38855.1"/>
    <property type="molecule type" value="Genomic_DNA"/>
</dbReference>
<name>A0A0F6ILD0_LEPIR</name>
<organism evidence="1 2">
    <name type="scientific">Leptospira interrogans str. FPW1039</name>
    <dbReference type="NCBI Taxonomy" id="1193040"/>
    <lineage>
        <taxon>Bacteria</taxon>
        <taxon>Pseudomonadati</taxon>
        <taxon>Spirochaetota</taxon>
        <taxon>Spirochaetia</taxon>
        <taxon>Leptospirales</taxon>
        <taxon>Leptospiraceae</taxon>
        <taxon>Leptospira</taxon>
    </lineage>
</organism>
<gene>
    <name evidence="1" type="ORF">LEP1GSC079_4070</name>
</gene>
<evidence type="ECO:0000313" key="1">
    <source>
        <dbReference type="EMBL" id="EMJ38855.1"/>
    </source>
</evidence>
<proteinExistence type="predicted"/>
<dbReference type="AlphaFoldDB" id="A0A0F6ILD0"/>
<sequence length="38" mass="4815">MRNYFEVSKSIVKINYKNFYKMNFELDKIYEARILYKN</sequence>
<accession>A0A0F6ILD0</accession>
<dbReference type="Proteomes" id="UP000012164">
    <property type="component" value="Unassembled WGS sequence"/>
</dbReference>
<evidence type="ECO:0000313" key="2">
    <source>
        <dbReference type="Proteomes" id="UP000012164"/>
    </source>
</evidence>
<protein>
    <submittedName>
        <fullName evidence="1">Uncharacterized protein</fullName>
    </submittedName>
</protein>
<reference evidence="1 2" key="1">
    <citation type="submission" date="2013-01" db="EMBL/GenBank/DDBJ databases">
        <authorList>
            <person name="Harkins D.M."/>
            <person name="Durkin A.S."/>
            <person name="Brinkac L.M."/>
            <person name="Haft D.H."/>
            <person name="Selengut J.D."/>
            <person name="Sanka R."/>
            <person name="DePew J."/>
            <person name="Purushe J."/>
            <person name="Peacock S.J."/>
            <person name="Thaipadungpanit J."/>
            <person name="Wuthiekanun V.W."/>
            <person name="Day N.P."/>
            <person name="Vinetz J.M."/>
            <person name="Sutton G.G."/>
            <person name="Nierman W.C."/>
            <person name="Fouts D.E."/>
        </authorList>
    </citation>
    <scope>NUCLEOTIDE SEQUENCE [LARGE SCALE GENOMIC DNA]</scope>
    <source>
        <strain evidence="1 2">FPW1039</strain>
    </source>
</reference>